<evidence type="ECO:0000256" key="1">
    <source>
        <dbReference type="SAM" id="MobiDB-lite"/>
    </source>
</evidence>
<feature type="transmembrane region" description="Helical" evidence="2">
    <location>
        <begin position="6"/>
        <end position="30"/>
    </location>
</feature>
<keyword evidence="4" id="KW-1185">Reference proteome</keyword>
<proteinExistence type="predicted"/>
<dbReference type="Proteomes" id="UP000280834">
    <property type="component" value="Unassembled WGS sequence"/>
</dbReference>
<sequence>MKLYETVAMIILMTLLPLIFLVPAIIFEFLERKQQKMFQFLLEFRPKKFIIPVNSISEEQFQCQKQFNCNANRSREEIRAIFSARNCPSSRELLSLLCTSPTQQSSSCTTRKDDTEGIRKYQRNVNTDIESSSTIQSSNMNSKTSIPKKSTITNDKFITSRSRRGTNMHVKRPSSVSATTRSFTRSLSEKS</sequence>
<dbReference type="WBParaSite" id="BTMF_0001348601-mRNA-1">
    <property type="protein sequence ID" value="BTMF_0001348601-mRNA-1"/>
    <property type="gene ID" value="BTMF_0001348601"/>
</dbReference>
<feature type="compositionally biased region" description="Low complexity" evidence="1">
    <location>
        <begin position="131"/>
        <end position="142"/>
    </location>
</feature>
<keyword evidence="2" id="KW-1133">Transmembrane helix</keyword>
<evidence type="ECO:0000256" key="2">
    <source>
        <dbReference type="SAM" id="Phobius"/>
    </source>
</evidence>
<reference evidence="5" key="1">
    <citation type="submission" date="2017-02" db="UniProtKB">
        <authorList>
            <consortium name="WormBaseParasite"/>
        </authorList>
    </citation>
    <scope>IDENTIFICATION</scope>
</reference>
<evidence type="ECO:0000313" key="3">
    <source>
        <dbReference type="EMBL" id="VDO39220.1"/>
    </source>
</evidence>
<gene>
    <name evidence="3" type="ORF">BTMF_LOCUS11489</name>
</gene>
<organism evidence="5">
    <name type="scientific">Brugia timori</name>
    <dbReference type="NCBI Taxonomy" id="42155"/>
    <lineage>
        <taxon>Eukaryota</taxon>
        <taxon>Metazoa</taxon>
        <taxon>Ecdysozoa</taxon>
        <taxon>Nematoda</taxon>
        <taxon>Chromadorea</taxon>
        <taxon>Rhabditida</taxon>
        <taxon>Spirurina</taxon>
        <taxon>Spiruromorpha</taxon>
        <taxon>Filarioidea</taxon>
        <taxon>Onchocercidae</taxon>
        <taxon>Brugia</taxon>
    </lineage>
</organism>
<dbReference type="AlphaFoldDB" id="A0A0R3R0F5"/>
<protein>
    <submittedName>
        <fullName evidence="3 5">Uncharacterized protein</fullName>
    </submittedName>
</protein>
<name>A0A0R3R0F5_9BILA</name>
<feature type="compositionally biased region" description="Polar residues" evidence="1">
    <location>
        <begin position="174"/>
        <end position="191"/>
    </location>
</feature>
<feature type="compositionally biased region" description="Basic residues" evidence="1">
    <location>
        <begin position="161"/>
        <end position="172"/>
    </location>
</feature>
<dbReference type="EMBL" id="UZAG01018356">
    <property type="protein sequence ID" value="VDO39220.1"/>
    <property type="molecule type" value="Genomic_DNA"/>
</dbReference>
<keyword evidence="2" id="KW-0472">Membrane</keyword>
<evidence type="ECO:0000313" key="5">
    <source>
        <dbReference type="WBParaSite" id="BTMF_0001348601-mRNA-1"/>
    </source>
</evidence>
<reference evidence="3 4" key="2">
    <citation type="submission" date="2018-11" db="EMBL/GenBank/DDBJ databases">
        <authorList>
            <consortium name="Pathogen Informatics"/>
        </authorList>
    </citation>
    <scope>NUCLEOTIDE SEQUENCE [LARGE SCALE GENOMIC DNA]</scope>
</reference>
<evidence type="ECO:0000313" key="4">
    <source>
        <dbReference type="Proteomes" id="UP000280834"/>
    </source>
</evidence>
<keyword evidence="2" id="KW-0812">Transmembrane</keyword>
<feature type="compositionally biased region" description="Polar residues" evidence="1">
    <location>
        <begin position="143"/>
        <end position="160"/>
    </location>
</feature>
<accession>A0A0R3R0F5</accession>
<feature type="region of interest" description="Disordered" evidence="1">
    <location>
        <begin position="122"/>
        <end position="191"/>
    </location>
</feature>